<sequence length="75" mass="7974">MAASGPVVATGGRLLAAGHQAWALLPFLHITTTTAVARLPITAWSAREPTLERDPVAEPAGIQIQQCDKRPTDFL</sequence>
<dbReference type="Proteomes" id="UP000001055">
    <property type="component" value="Unassembled WGS sequence"/>
</dbReference>
<reference evidence="3" key="1">
    <citation type="journal article" date="2007" name="Plant Cell">
        <title>Dothideomycete-plant interactions illuminated by genome sequencing and EST analysis of the wheat pathogen Stagonospora nodorum.</title>
        <authorList>
            <person name="Hane J.K."/>
            <person name="Lowe R.G."/>
            <person name="Solomon P.S."/>
            <person name="Tan K.C."/>
            <person name="Schoch C.L."/>
            <person name="Spatafora J.W."/>
            <person name="Crous P.W."/>
            <person name="Kodira C."/>
            <person name="Birren B.W."/>
            <person name="Galagan J.E."/>
            <person name="Torriani S.F."/>
            <person name="McDonald B.A."/>
            <person name="Oliver R.P."/>
        </authorList>
    </citation>
    <scope>NUCLEOTIDE SEQUENCE [LARGE SCALE GENOMIC DNA]</scope>
    <source>
        <strain evidence="3">SN15 / ATCC MYA-4574 / FGSC 10173</strain>
    </source>
</reference>
<dbReference type="EMBL" id="CH445356">
    <property type="protein sequence ID" value="EAT78052.1"/>
    <property type="molecule type" value="Genomic_DNA"/>
</dbReference>
<protein>
    <submittedName>
        <fullName evidence="2">Uncharacterized protein</fullName>
    </submittedName>
</protein>
<name>Q0U104_PHANO</name>
<accession>Q0U104</accession>
<dbReference type="AlphaFoldDB" id="Q0U104"/>
<gene>
    <name evidence="2" type="ORF">SNOG_14512</name>
</gene>
<organism evidence="2 3">
    <name type="scientific">Phaeosphaeria nodorum (strain SN15 / ATCC MYA-4574 / FGSC 10173)</name>
    <name type="common">Glume blotch fungus</name>
    <name type="synonym">Parastagonospora nodorum</name>
    <dbReference type="NCBI Taxonomy" id="321614"/>
    <lineage>
        <taxon>Eukaryota</taxon>
        <taxon>Fungi</taxon>
        <taxon>Dikarya</taxon>
        <taxon>Ascomycota</taxon>
        <taxon>Pezizomycotina</taxon>
        <taxon>Dothideomycetes</taxon>
        <taxon>Pleosporomycetidae</taxon>
        <taxon>Pleosporales</taxon>
        <taxon>Pleosporineae</taxon>
        <taxon>Phaeosphaeriaceae</taxon>
        <taxon>Parastagonospora</taxon>
    </lineage>
</organism>
<dbReference type="RefSeq" id="XP_001804696.1">
    <property type="nucleotide sequence ID" value="XM_001804644.1"/>
</dbReference>
<feature type="region of interest" description="Disordered" evidence="1">
    <location>
        <begin position="49"/>
        <end position="75"/>
    </location>
</feature>
<dbReference type="InParanoid" id="Q0U104"/>
<evidence type="ECO:0000313" key="2">
    <source>
        <dbReference type="EMBL" id="EAT78052.1"/>
    </source>
</evidence>
<proteinExistence type="predicted"/>
<evidence type="ECO:0000256" key="1">
    <source>
        <dbReference type="SAM" id="MobiDB-lite"/>
    </source>
</evidence>
<dbReference type="HOGENOM" id="CLU_2671882_0_0_1"/>
<dbReference type="KEGG" id="pno:SNOG_14512"/>
<evidence type="ECO:0000313" key="3">
    <source>
        <dbReference type="Proteomes" id="UP000001055"/>
    </source>
</evidence>
<dbReference type="GeneID" id="5981621"/>